<proteinExistence type="predicted"/>
<sequence length="297" mass="33632">MLTRLLAVQQIINDITYTPQPRTGLTAKQIKKLKSLANNHLDWELLQSLATVLTPFYLATRCLSGRQYPTLALSYWVTQNLHLFLSTEIPDAPLENAFLHLLLNKFRFYFESKVTFEQKRGKLIAAYLDPFTLDELSVEEIDEAESLITNEAKICGAARQQPTTTTPPSQLPQQQSSSSSVTITKRSRVSTINQFKSSCHRTPAATPKSAQTQKPLSIKEEFSLYISTNKSSKDFETYWNEQQNLLPILSSFVRRYSVIPATSVASESAFSVAGYVHRKQRSSLSPTTLRYLMLLKK</sequence>
<dbReference type="Proteomes" id="UP000663829">
    <property type="component" value="Unassembled WGS sequence"/>
</dbReference>
<name>A0A814RFU0_9BILA</name>
<dbReference type="GO" id="GO:0046983">
    <property type="term" value="F:protein dimerization activity"/>
    <property type="evidence" value="ECO:0007669"/>
    <property type="project" value="InterPro"/>
</dbReference>
<reference evidence="3" key="1">
    <citation type="submission" date="2021-02" db="EMBL/GenBank/DDBJ databases">
        <authorList>
            <person name="Nowell W R."/>
        </authorList>
    </citation>
    <scope>NUCLEOTIDE SEQUENCE</scope>
</reference>
<dbReference type="SUPFAM" id="SSF53098">
    <property type="entry name" value="Ribonuclease H-like"/>
    <property type="match status" value="1"/>
</dbReference>
<dbReference type="InterPro" id="IPR008906">
    <property type="entry name" value="HATC_C_dom"/>
</dbReference>
<gene>
    <name evidence="3" type="ORF">GPM918_LOCUS20316</name>
    <name evidence="4" type="ORF">SRO942_LOCUS20313</name>
</gene>
<feature type="domain" description="HAT C-terminal dimerisation" evidence="2">
    <location>
        <begin position="234"/>
        <end position="296"/>
    </location>
</feature>
<organism evidence="3 5">
    <name type="scientific">Didymodactylos carnosus</name>
    <dbReference type="NCBI Taxonomy" id="1234261"/>
    <lineage>
        <taxon>Eukaryota</taxon>
        <taxon>Metazoa</taxon>
        <taxon>Spiralia</taxon>
        <taxon>Gnathifera</taxon>
        <taxon>Rotifera</taxon>
        <taxon>Eurotatoria</taxon>
        <taxon>Bdelloidea</taxon>
        <taxon>Philodinida</taxon>
        <taxon>Philodinidae</taxon>
        <taxon>Didymodactylos</taxon>
    </lineage>
</organism>
<evidence type="ECO:0000259" key="2">
    <source>
        <dbReference type="Pfam" id="PF05699"/>
    </source>
</evidence>
<evidence type="ECO:0000313" key="3">
    <source>
        <dbReference type="EMBL" id="CAF1133405.1"/>
    </source>
</evidence>
<protein>
    <recommendedName>
        <fullName evidence="2">HAT C-terminal dimerisation domain-containing protein</fullName>
    </recommendedName>
</protein>
<dbReference type="EMBL" id="CAJNOQ010006390">
    <property type="protein sequence ID" value="CAF1133405.1"/>
    <property type="molecule type" value="Genomic_DNA"/>
</dbReference>
<evidence type="ECO:0000256" key="1">
    <source>
        <dbReference type="SAM" id="MobiDB-lite"/>
    </source>
</evidence>
<feature type="region of interest" description="Disordered" evidence="1">
    <location>
        <begin position="158"/>
        <end position="187"/>
    </location>
</feature>
<dbReference type="PANTHER" id="PTHR23272:SF161">
    <property type="entry name" value="ZINC FINGER BED DOMAIN-CONTAINING PROTEIN RICESLEEPER 1-LIKE"/>
    <property type="match status" value="1"/>
</dbReference>
<feature type="compositionally biased region" description="Low complexity" evidence="1">
    <location>
        <begin position="160"/>
        <end position="180"/>
    </location>
</feature>
<dbReference type="OrthoDB" id="2438421at2759"/>
<dbReference type="Pfam" id="PF05699">
    <property type="entry name" value="Dimer_Tnp_hAT"/>
    <property type="match status" value="1"/>
</dbReference>
<keyword evidence="5" id="KW-1185">Reference proteome</keyword>
<dbReference type="AlphaFoldDB" id="A0A814RFU0"/>
<dbReference type="Proteomes" id="UP000681722">
    <property type="component" value="Unassembled WGS sequence"/>
</dbReference>
<dbReference type="PANTHER" id="PTHR23272">
    <property type="entry name" value="BED FINGER-RELATED"/>
    <property type="match status" value="1"/>
</dbReference>
<comment type="caution">
    <text evidence="3">The sequence shown here is derived from an EMBL/GenBank/DDBJ whole genome shotgun (WGS) entry which is preliminary data.</text>
</comment>
<accession>A0A814RFU0</accession>
<evidence type="ECO:0000313" key="5">
    <source>
        <dbReference type="Proteomes" id="UP000663829"/>
    </source>
</evidence>
<evidence type="ECO:0000313" key="4">
    <source>
        <dbReference type="EMBL" id="CAF3897210.1"/>
    </source>
</evidence>
<dbReference type="InterPro" id="IPR012337">
    <property type="entry name" value="RNaseH-like_sf"/>
</dbReference>
<dbReference type="EMBL" id="CAJOBC010006390">
    <property type="protein sequence ID" value="CAF3897210.1"/>
    <property type="molecule type" value="Genomic_DNA"/>
</dbReference>